<dbReference type="PANTHER" id="PTHR30390">
    <property type="entry name" value="SEDOHEPTULOSE 7-PHOSPHATE ISOMERASE / DNAA INITIATOR-ASSOCIATING FACTOR FOR REPLICATION INITIATION"/>
    <property type="match status" value="1"/>
</dbReference>
<dbReference type="InterPro" id="IPR046348">
    <property type="entry name" value="SIS_dom_sf"/>
</dbReference>
<dbReference type="Proteomes" id="UP001161497">
    <property type="component" value="Chromosome"/>
</dbReference>
<dbReference type="InterPro" id="IPR050099">
    <property type="entry name" value="SIS_GmhA/DiaA_subfam"/>
</dbReference>
<evidence type="ECO:0000259" key="1">
    <source>
        <dbReference type="PROSITE" id="PS51464"/>
    </source>
</evidence>
<keyword evidence="2" id="KW-0413">Isomerase</keyword>
<sequence length="401" mass="44345">MLRKEKIPKDLNWIRQRVEKRNELSALFFQKEALSLATICQQIASRFLNGGRILAFGRGSSQTDAQHVAVEFVHPVIVGKRALPALDISADFFNWLKAICRANDIVFGFSGIEGDVLVEKAIDLAMGRGALTLALPGKRGSYFIDNPSEDPFIFQEIVEILYHTLWETVHLFFEHRHLGQSGGEAHFLYPFLGIDGQPEAGIIEEVSWSIREKAKEDERLRLQVVEDEGEKILQAAKLLKEKSQQGAKIILFGNGGSATDANDFALDLLNISVEWPKPLTAYSLSMEPAVISALANDVGAEVIFSRQLMAHLESGDIVVGISTSGGSRNVLTCFEEARKKGLSTIAILGYDGGEIVCRGLADLSIIVRSDYIPRIQEVQATVYHLICELLREKEPIGKSPE</sequence>
<dbReference type="CDD" id="cd05006">
    <property type="entry name" value="SIS_GmhA"/>
    <property type="match status" value="1"/>
</dbReference>
<dbReference type="RefSeq" id="WP_009061203.1">
    <property type="nucleotide sequence ID" value="NZ_JAHXRZ010000002.1"/>
</dbReference>
<accession>A0ABN8XDL0</accession>
<dbReference type="PROSITE" id="PS51464">
    <property type="entry name" value="SIS"/>
    <property type="match status" value="2"/>
</dbReference>
<dbReference type="GO" id="GO:0016853">
    <property type="term" value="F:isomerase activity"/>
    <property type="evidence" value="ECO:0007669"/>
    <property type="project" value="UniProtKB-KW"/>
</dbReference>
<dbReference type="SUPFAM" id="SSF53697">
    <property type="entry name" value="SIS domain"/>
    <property type="match status" value="2"/>
</dbReference>
<evidence type="ECO:0000313" key="3">
    <source>
        <dbReference type="Proteomes" id="UP001161497"/>
    </source>
</evidence>
<protein>
    <submittedName>
        <fullName evidence="2">Phosphoheptose isomerase</fullName>
    </submittedName>
</protein>
<dbReference type="InterPro" id="IPR035461">
    <property type="entry name" value="GmhA/DiaA"/>
</dbReference>
<dbReference type="InterPro" id="IPR001347">
    <property type="entry name" value="SIS_dom"/>
</dbReference>
<proteinExistence type="predicted"/>
<gene>
    <name evidence="2" type="primary">gmhA</name>
    <name evidence="2" type="ORF">MFUM_0994</name>
</gene>
<feature type="domain" description="SIS" evidence="1">
    <location>
        <begin position="43"/>
        <end position="183"/>
    </location>
</feature>
<dbReference type="Pfam" id="PF13580">
    <property type="entry name" value="SIS_2"/>
    <property type="match status" value="1"/>
</dbReference>
<reference evidence="2" key="1">
    <citation type="submission" date="2023-03" db="EMBL/GenBank/DDBJ databases">
        <authorList>
            <person name="Cremers G."/>
            <person name="Picone N."/>
        </authorList>
    </citation>
    <scope>NUCLEOTIDE SEQUENCE</scope>
    <source>
        <strain evidence="2">Sample_alias</strain>
    </source>
</reference>
<dbReference type="EMBL" id="OX458932">
    <property type="protein sequence ID" value="CAI9085365.1"/>
    <property type="molecule type" value="Genomic_DNA"/>
</dbReference>
<dbReference type="Gene3D" id="3.40.50.10490">
    <property type="entry name" value="Glucose-6-phosphate isomerase like protein, domain 1"/>
    <property type="match status" value="2"/>
</dbReference>
<organism evidence="2 3">
    <name type="scientific">Candidatus Methylacidiphilum fumarolicum</name>
    <dbReference type="NCBI Taxonomy" id="591154"/>
    <lineage>
        <taxon>Bacteria</taxon>
        <taxon>Pseudomonadati</taxon>
        <taxon>Verrucomicrobiota</taxon>
        <taxon>Methylacidiphilae</taxon>
        <taxon>Methylacidiphilales</taxon>
        <taxon>Methylacidiphilaceae</taxon>
        <taxon>Methylacidiphilum (ex Ratnadevi et al. 2023)</taxon>
    </lineage>
</organism>
<evidence type="ECO:0000313" key="2">
    <source>
        <dbReference type="EMBL" id="CAI9085365.1"/>
    </source>
</evidence>
<keyword evidence="3" id="KW-1185">Reference proteome</keyword>
<feature type="domain" description="SIS" evidence="1">
    <location>
        <begin position="235"/>
        <end position="396"/>
    </location>
</feature>
<name>A0ABN8XDL0_9BACT</name>